<proteinExistence type="predicted"/>
<feature type="transmembrane region" description="Helical" evidence="1">
    <location>
        <begin position="53"/>
        <end position="71"/>
    </location>
</feature>
<dbReference type="RefSeq" id="WP_392425645.1">
    <property type="nucleotide sequence ID" value="NZ_CP170994.1"/>
</dbReference>
<keyword evidence="1" id="KW-0472">Membrane</keyword>
<feature type="transmembrane region" description="Helical" evidence="1">
    <location>
        <begin position="77"/>
        <end position="94"/>
    </location>
</feature>
<evidence type="ECO:0000256" key="1">
    <source>
        <dbReference type="SAM" id="Phobius"/>
    </source>
</evidence>
<comment type="caution">
    <text evidence="2">The sequence shown here is derived from an EMBL/GenBank/DDBJ whole genome shotgun (WGS) entry which is preliminary data.</text>
</comment>
<sequence>MLRLLEAARARPFGRRWRRFARWRHERGQQPGAVGSVLGTLDEGPKDWRDREVVKLVAVAVLAMLLVAVRFSTRDAWAWVALPAVVAFLAWWALELGVVRPDARSACSIWALIDDRLVSGGEVPTPAPGVVVPQRAMRAGCSELLRSRERDAPAQLRRIEGTRLTYAFTGVIECSRPPSAAVLSTALATFVAVPDEARPARLRDGTVASISPRFLAPEVGSVAAGRCTFRLMADDEPGGLDQSDVRRDWRVVEVVDDAASAARRGTWEVRIEPVHVIGEPDR</sequence>
<gene>
    <name evidence="2" type="ORF">FB554_0652</name>
</gene>
<dbReference type="EMBL" id="VFOK01000001">
    <property type="protein sequence ID" value="TQL32526.1"/>
    <property type="molecule type" value="Genomic_DNA"/>
</dbReference>
<dbReference type="Proteomes" id="UP000318336">
    <property type="component" value="Unassembled WGS sequence"/>
</dbReference>
<accession>A0A542X9V3</accession>
<keyword evidence="1" id="KW-0812">Transmembrane</keyword>
<evidence type="ECO:0000313" key="2">
    <source>
        <dbReference type="EMBL" id="TQL32526.1"/>
    </source>
</evidence>
<evidence type="ECO:0000313" key="3">
    <source>
        <dbReference type="Proteomes" id="UP000318336"/>
    </source>
</evidence>
<dbReference type="AlphaFoldDB" id="A0A542X9V3"/>
<keyword evidence="3" id="KW-1185">Reference proteome</keyword>
<organism evidence="2 3">
    <name type="scientific">Barrientosiimonas humi</name>
    <dbReference type="NCBI Taxonomy" id="999931"/>
    <lineage>
        <taxon>Bacteria</taxon>
        <taxon>Bacillati</taxon>
        <taxon>Actinomycetota</taxon>
        <taxon>Actinomycetes</taxon>
        <taxon>Micrococcales</taxon>
        <taxon>Dermacoccaceae</taxon>
        <taxon>Barrientosiimonas</taxon>
    </lineage>
</organism>
<reference evidence="2 3" key="1">
    <citation type="submission" date="2019-06" db="EMBL/GenBank/DDBJ databases">
        <title>Sequencing the genomes of 1000 actinobacteria strains.</title>
        <authorList>
            <person name="Klenk H.-P."/>
        </authorList>
    </citation>
    <scope>NUCLEOTIDE SEQUENCE [LARGE SCALE GENOMIC DNA]</scope>
    <source>
        <strain evidence="2 3">DSM 24617</strain>
    </source>
</reference>
<name>A0A542X9V3_9MICO</name>
<keyword evidence="1" id="KW-1133">Transmembrane helix</keyword>
<protein>
    <submittedName>
        <fullName evidence="2">Uncharacterized protein</fullName>
    </submittedName>
</protein>